<dbReference type="GO" id="GO:0001872">
    <property type="term" value="F:(1-&gt;3)-beta-D-glucan binding"/>
    <property type="evidence" value="ECO:0007669"/>
    <property type="project" value="InterPro"/>
</dbReference>
<reference evidence="6" key="2">
    <citation type="submission" date="2025-08" db="UniProtKB">
        <authorList>
            <consortium name="Ensembl"/>
        </authorList>
    </citation>
    <scope>IDENTIFICATION</scope>
</reference>
<dbReference type="PROSITE" id="PS50041">
    <property type="entry name" value="C_TYPE_LECTIN_2"/>
    <property type="match status" value="1"/>
</dbReference>
<evidence type="ECO:0000256" key="2">
    <source>
        <dbReference type="ARBA" id="ARBA00004613"/>
    </source>
</evidence>
<dbReference type="Bgee" id="ENSACAG00000017558">
    <property type="expression patterns" value="Expressed in liver and 1 other cell type or tissue"/>
</dbReference>
<dbReference type="GO" id="GO:0016020">
    <property type="term" value="C:membrane"/>
    <property type="evidence" value="ECO:0007669"/>
    <property type="project" value="UniProtKB-SubCell"/>
</dbReference>
<dbReference type="Proteomes" id="UP000001646">
    <property type="component" value="Chromosome 2"/>
</dbReference>
<keyword evidence="3" id="KW-0964">Secreted</keyword>
<dbReference type="InterPro" id="IPR042808">
    <property type="entry name" value="CLEC7A"/>
</dbReference>
<proteinExistence type="predicted"/>
<reference evidence="6" key="3">
    <citation type="submission" date="2025-09" db="UniProtKB">
        <authorList>
            <consortium name="Ensembl"/>
        </authorList>
    </citation>
    <scope>IDENTIFICATION</scope>
</reference>
<dbReference type="GeneTree" id="ENSGT00940000161796"/>
<evidence type="ECO:0000259" key="5">
    <source>
        <dbReference type="PROSITE" id="PS50041"/>
    </source>
</evidence>
<organism evidence="6 7">
    <name type="scientific">Anolis carolinensis</name>
    <name type="common">Green anole</name>
    <name type="synonym">American chameleon</name>
    <dbReference type="NCBI Taxonomy" id="28377"/>
    <lineage>
        <taxon>Eukaryota</taxon>
        <taxon>Metazoa</taxon>
        <taxon>Chordata</taxon>
        <taxon>Craniata</taxon>
        <taxon>Vertebrata</taxon>
        <taxon>Euteleostomi</taxon>
        <taxon>Lepidosauria</taxon>
        <taxon>Squamata</taxon>
        <taxon>Bifurcata</taxon>
        <taxon>Unidentata</taxon>
        <taxon>Episquamata</taxon>
        <taxon>Toxicofera</taxon>
        <taxon>Iguania</taxon>
        <taxon>Dactyloidae</taxon>
        <taxon>Anolis</taxon>
    </lineage>
</organism>
<dbReference type="AlphaFoldDB" id="A0A803T4R1"/>
<evidence type="ECO:0000256" key="4">
    <source>
        <dbReference type="ARBA" id="ARBA00022734"/>
    </source>
</evidence>
<dbReference type="SUPFAM" id="SSF56436">
    <property type="entry name" value="C-type lectin-like"/>
    <property type="match status" value="1"/>
</dbReference>
<evidence type="ECO:0000256" key="1">
    <source>
        <dbReference type="ARBA" id="ARBA00004167"/>
    </source>
</evidence>
<accession>A0A803T4R1</accession>
<dbReference type="InterPro" id="IPR016186">
    <property type="entry name" value="C-type_lectin-like/link_sf"/>
</dbReference>
<keyword evidence="7" id="KW-1185">Reference proteome</keyword>
<evidence type="ECO:0000313" key="7">
    <source>
        <dbReference type="Proteomes" id="UP000001646"/>
    </source>
</evidence>
<dbReference type="Gene3D" id="3.10.100.10">
    <property type="entry name" value="Mannose-Binding Protein A, subunit A"/>
    <property type="match status" value="1"/>
</dbReference>
<evidence type="ECO:0000256" key="3">
    <source>
        <dbReference type="ARBA" id="ARBA00022525"/>
    </source>
</evidence>
<dbReference type="GO" id="GO:0071226">
    <property type="term" value="P:cellular response to molecule of fungal origin"/>
    <property type="evidence" value="ECO:0007669"/>
    <property type="project" value="InterPro"/>
</dbReference>
<dbReference type="GO" id="GO:0005576">
    <property type="term" value="C:extracellular region"/>
    <property type="evidence" value="ECO:0007669"/>
    <property type="project" value="UniProtKB-SubCell"/>
</dbReference>
<dbReference type="SMART" id="SM00034">
    <property type="entry name" value="CLECT"/>
    <property type="match status" value="1"/>
</dbReference>
<protein>
    <recommendedName>
        <fullName evidence="5">C-type lectin domain-containing protein</fullName>
    </recommendedName>
</protein>
<sequence>MLEMAEEVTYADLKFITLQQSKKEEFHQTKNKVMQASQRVSSQNENLTLQKEMFENLLTELNVLQAQNLNLSETVQQLSSHRGRQCSPCPEKWLQRGDNCYFFSTKWNTWEEGKSQCITLNSRFLKIESKEELEFILESAQSYNSYWIGLFRSRAGGPWLWDDNSTFITDLFNIPDAGSSNYPHLCIYSGWEI</sequence>
<dbReference type="InterPro" id="IPR001304">
    <property type="entry name" value="C-type_lectin-like"/>
</dbReference>
<dbReference type="CDD" id="cd03593">
    <property type="entry name" value="CLECT_NK_receptors_like"/>
    <property type="match status" value="1"/>
</dbReference>
<dbReference type="InterPro" id="IPR016187">
    <property type="entry name" value="CTDL_fold"/>
</dbReference>
<keyword evidence="4" id="KW-0430">Lectin</keyword>
<dbReference type="Pfam" id="PF00059">
    <property type="entry name" value="Lectin_C"/>
    <property type="match status" value="1"/>
</dbReference>
<evidence type="ECO:0000313" key="6">
    <source>
        <dbReference type="Ensembl" id="ENSACAP00000030201.1"/>
    </source>
</evidence>
<dbReference type="PANTHER" id="PTHR47218">
    <property type="entry name" value="C-TYPE LECTIN DOMAIN FAMILY 7 MEMBER A"/>
    <property type="match status" value="1"/>
</dbReference>
<reference evidence="6 7" key="1">
    <citation type="submission" date="2009-12" db="EMBL/GenBank/DDBJ databases">
        <title>The Genome Sequence of Anolis carolinensis (Green Anole Lizard).</title>
        <authorList>
            <consortium name="The Genome Sequencing Platform"/>
            <person name="Di Palma F."/>
            <person name="Alfoldi J."/>
            <person name="Heiman D."/>
            <person name="Young S."/>
            <person name="Grabherr M."/>
            <person name="Johnson J."/>
            <person name="Lander E.S."/>
            <person name="Lindblad-Toh K."/>
        </authorList>
    </citation>
    <scope>NUCLEOTIDE SEQUENCE [LARGE SCALE GENOMIC DNA]</scope>
    <source>
        <strain evidence="6 7">JBL SC #1</strain>
    </source>
</reference>
<comment type="subcellular location">
    <subcellularLocation>
        <location evidence="1">Membrane</location>
        <topology evidence="1">Single-pass membrane protein</topology>
    </subcellularLocation>
    <subcellularLocation>
        <location evidence="2">Secreted</location>
    </subcellularLocation>
</comment>
<dbReference type="PANTHER" id="PTHR47218:SF2">
    <property type="entry name" value="C-TYPE LECTIN DOMAIN-CONTAINING PROTEIN"/>
    <property type="match status" value="1"/>
</dbReference>
<dbReference type="InterPro" id="IPR033992">
    <property type="entry name" value="NKR-like_CTLD"/>
</dbReference>
<feature type="domain" description="C-type lectin" evidence="5">
    <location>
        <begin position="96"/>
        <end position="193"/>
    </location>
</feature>
<dbReference type="Ensembl" id="ENSACAT00000058156.1">
    <property type="protein sequence ID" value="ENSACAP00000030201.1"/>
    <property type="gene ID" value="ENSACAG00000017558.3"/>
</dbReference>
<name>A0A803T4R1_ANOCA</name>